<evidence type="ECO:0000313" key="1">
    <source>
        <dbReference type="EMBL" id="KRY63047.1"/>
    </source>
</evidence>
<sequence>MGDAKFKEDLFHAYEDIWENFENFEKMLFSQKWTKWILIDLE</sequence>
<accession>A0A0V1DNA9</accession>
<dbReference type="EMBL" id="JYDR01001600">
    <property type="protein sequence ID" value="KRY63047.1"/>
    <property type="molecule type" value="Genomic_DNA"/>
</dbReference>
<comment type="caution">
    <text evidence="1">The sequence shown here is derived from an EMBL/GenBank/DDBJ whole genome shotgun (WGS) entry which is preliminary data.</text>
</comment>
<organism evidence="1 2">
    <name type="scientific">Trichinella pseudospiralis</name>
    <name type="common">Parasitic roundworm</name>
    <dbReference type="NCBI Taxonomy" id="6337"/>
    <lineage>
        <taxon>Eukaryota</taxon>
        <taxon>Metazoa</taxon>
        <taxon>Ecdysozoa</taxon>
        <taxon>Nematoda</taxon>
        <taxon>Enoplea</taxon>
        <taxon>Dorylaimia</taxon>
        <taxon>Trichinellida</taxon>
        <taxon>Trichinellidae</taxon>
        <taxon>Trichinella</taxon>
    </lineage>
</organism>
<dbReference type="Proteomes" id="UP000054632">
    <property type="component" value="Unassembled WGS sequence"/>
</dbReference>
<protein>
    <submittedName>
        <fullName evidence="1">Uncharacterized protein</fullName>
    </submittedName>
</protein>
<proteinExistence type="predicted"/>
<reference evidence="1 2" key="1">
    <citation type="submission" date="2015-01" db="EMBL/GenBank/DDBJ databases">
        <title>Evolution of Trichinella species and genotypes.</title>
        <authorList>
            <person name="Korhonen P.K."/>
            <person name="Edoardo P."/>
            <person name="Giuseppe L.R."/>
            <person name="Gasser R.B."/>
        </authorList>
    </citation>
    <scope>NUCLEOTIDE SEQUENCE [LARGE SCALE GENOMIC DNA]</scope>
    <source>
        <strain evidence="1">ISS13</strain>
    </source>
</reference>
<gene>
    <name evidence="1" type="ORF">T4A_7723</name>
</gene>
<evidence type="ECO:0000313" key="2">
    <source>
        <dbReference type="Proteomes" id="UP000054632"/>
    </source>
</evidence>
<dbReference type="AlphaFoldDB" id="A0A0V1DNA9"/>
<name>A0A0V1DNA9_TRIPS</name>